<protein>
    <submittedName>
        <fullName evidence="2">Uncharacterized protein</fullName>
    </submittedName>
</protein>
<proteinExistence type="predicted"/>
<comment type="caution">
    <text evidence="2">The sequence shown here is derived from an EMBL/GenBank/DDBJ whole genome shotgun (WGS) entry which is preliminary data.</text>
</comment>
<name>A0AA88VU54_9ASTE</name>
<evidence type="ECO:0000313" key="2">
    <source>
        <dbReference type="EMBL" id="KAK3014184.1"/>
    </source>
</evidence>
<dbReference type="AlphaFoldDB" id="A0AA88VU54"/>
<organism evidence="2 3">
    <name type="scientific">Escallonia herrerae</name>
    <dbReference type="NCBI Taxonomy" id="1293975"/>
    <lineage>
        <taxon>Eukaryota</taxon>
        <taxon>Viridiplantae</taxon>
        <taxon>Streptophyta</taxon>
        <taxon>Embryophyta</taxon>
        <taxon>Tracheophyta</taxon>
        <taxon>Spermatophyta</taxon>
        <taxon>Magnoliopsida</taxon>
        <taxon>eudicotyledons</taxon>
        <taxon>Gunneridae</taxon>
        <taxon>Pentapetalae</taxon>
        <taxon>asterids</taxon>
        <taxon>campanulids</taxon>
        <taxon>Escalloniales</taxon>
        <taxon>Escalloniaceae</taxon>
        <taxon>Escallonia</taxon>
    </lineage>
</organism>
<feature type="region of interest" description="Disordered" evidence="1">
    <location>
        <begin position="19"/>
        <end position="38"/>
    </location>
</feature>
<keyword evidence="3" id="KW-1185">Reference proteome</keyword>
<dbReference type="EMBL" id="JAVXUP010001241">
    <property type="protein sequence ID" value="KAK3014184.1"/>
    <property type="molecule type" value="Genomic_DNA"/>
</dbReference>
<dbReference type="Proteomes" id="UP001188597">
    <property type="component" value="Unassembled WGS sequence"/>
</dbReference>
<reference evidence="2" key="1">
    <citation type="submission" date="2022-12" db="EMBL/GenBank/DDBJ databases">
        <title>Draft genome assemblies for two species of Escallonia (Escalloniales).</title>
        <authorList>
            <person name="Chanderbali A."/>
            <person name="Dervinis C."/>
            <person name="Anghel I."/>
            <person name="Soltis D."/>
            <person name="Soltis P."/>
            <person name="Zapata F."/>
        </authorList>
    </citation>
    <scope>NUCLEOTIDE SEQUENCE</scope>
    <source>
        <strain evidence="2">UCBG64.0493</strain>
        <tissue evidence="2">Leaf</tissue>
    </source>
</reference>
<accession>A0AA88VU54</accession>
<evidence type="ECO:0000313" key="3">
    <source>
        <dbReference type="Proteomes" id="UP001188597"/>
    </source>
</evidence>
<feature type="compositionally biased region" description="Polar residues" evidence="1">
    <location>
        <begin position="21"/>
        <end position="30"/>
    </location>
</feature>
<sequence length="158" mass="16932">MEGLDSARLGTVSSLPILVRSDSNSTNSGDSQKRDREEALELIRPGHPLKHARSSDSVASSGLFSPFSLPSSINFVSILGPVGYGPTTLPLRHSDFVETLPAKTEGNAFLMTGLSELEPLKSPVRCPIAHKDQHSSLQGKAKATEVISRLNICTNLHC</sequence>
<gene>
    <name evidence="2" type="ORF">RJ639_008685</name>
</gene>
<evidence type="ECO:0000256" key="1">
    <source>
        <dbReference type="SAM" id="MobiDB-lite"/>
    </source>
</evidence>